<dbReference type="OrthoDB" id="1029638at2"/>
<proteinExistence type="predicted"/>
<evidence type="ECO:0000313" key="1">
    <source>
        <dbReference type="EMBL" id="ALG09266.1"/>
    </source>
</evidence>
<dbReference type="Proteomes" id="UP000063699">
    <property type="component" value="Chromosome"/>
</dbReference>
<sequence length="786" mass="86374">MLTNGPDVTPLKARLHERWPLREQPLPEVVEGGEVTYTGPTGAGHRGTWHRVHTMSDGLVDWSEFCFTPELRIAVAATAFEVDQAEWRTLKLASTGPVLLYVGGECVLRTGQVTYMEPAEHEAGVWLPSGVTEVVVCSWQIGFRECRQVVRLRVGGLPVRAVIPSPGADERVSEFAEQVLDAIGTPRWGLTEPEVELTAPDGVTVNVRCGQVDQTVTVDGGSVTIALTAMTGDTGVGSASMLTTGEHTVRVSVPGSPLYRDFPVVVLPTGRTRPAGGPEDWRREVLQHAAQGPNGCAAELAALAVDAGHVPRPEALERSLRMIRDRADCADFEALGLLHLWHRSEDAREHVREPLLGLKYWIDQPGLDAMCYFTENHQLVWHTAELLAGQAFANEVFRNTGWTGARHAEHGRGMAEQWLTRKLAGGYSEFDSNAYLAVDVLALTSLVEFADDETIRDLAWRLLDKTLLTLAFNSWYGAHVSAHGRSYVQTQRSARLEETASIMWLCWGMGALNHATLPATVLATAQRYRLPSQLAEASRVPEEWLGRQRYRGEYRPHHDLLSRPYASDLVVYKTPDAMLSSVQDYRSGLPGLQEHIWGATLGPETQIYVTHAPNDATHSSARPNAWAGNRILPRAGQHRNALLAVYRIPADDPMGFTHGWFPLSTLDEWIPVDPWLVGRKGDGYVALATQGGCRVLTAGPNAYQEVRSRGAGTAWVCVIGRRAVDGSFAEFIGALDEPEFGHDGVDYRGLSLHWTGPFTVDGRPAGLGDEPLHLDNPLCRMPFQTP</sequence>
<evidence type="ECO:0000313" key="2">
    <source>
        <dbReference type="Proteomes" id="UP000063699"/>
    </source>
</evidence>
<reference evidence="1 2" key="1">
    <citation type="submission" date="2015-07" db="EMBL/GenBank/DDBJ databases">
        <title>Genome sequencing of Kibdelosporangium phytohabitans.</title>
        <authorList>
            <person name="Qin S."/>
            <person name="Xing K."/>
        </authorList>
    </citation>
    <scope>NUCLEOTIDE SEQUENCE [LARGE SCALE GENOMIC DNA]</scope>
    <source>
        <strain evidence="1 2">KLBMP1111</strain>
    </source>
</reference>
<name>A0A0N9I3Z4_9PSEU</name>
<dbReference type="STRING" id="860235.AOZ06_22240"/>
<dbReference type="KEGG" id="kphy:AOZ06_22240"/>
<dbReference type="AlphaFoldDB" id="A0A0N9I3Z4"/>
<gene>
    <name evidence="1" type="ORF">AOZ06_22240</name>
</gene>
<dbReference type="EMBL" id="CP012752">
    <property type="protein sequence ID" value="ALG09266.1"/>
    <property type="molecule type" value="Genomic_DNA"/>
</dbReference>
<protein>
    <submittedName>
        <fullName evidence="1">Uncharacterized protein</fullName>
    </submittedName>
</protein>
<organism evidence="1 2">
    <name type="scientific">Kibdelosporangium phytohabitans</name>
    <dbReference type="NCBI Taxonomy" id="860235"/>
    <lineage>
        <taxon>Bacteria</taxon>
        <taxon>Bacillati</taxon>
        <taxon>Actinomycetota</taxon>
        <taxon>Actinomycetes</taxon>
        <taxon>Pseudonocardiales</taxon>
        <taxon>Pseudonocardiaceae</taxon>
        <taxon>Kibdelosporangium</taxon>
    </lineage>
</organism>
<dbReference type="RefSeq" id="WP_054291170.1">
    <property type="nucleotide sequence ID" value="NZ_CP012752.1"/>
</dbReference>
<keyword evidence="2" id="KW-1185">Reference proteome</keyword>
<accession>A0A0N9I3Z4</accession>